<organism evidence="1">
    <name type="scientific">uncultured Thermomicrobiales bacterium</name>
    <dbReference type="NCBI Taxonomy" id="1645740"/>
    <lineage>
        <taxon>Bacteria</taxon>
        <taxon>Pseudomonadati</taxon>
        <taxon>Thermomicrobiota</taxon>
        <taxon>Thermomicrobia</taxon>
        <taxon>Thermomicrobiales</taxon>
        <taxon>environmental samples</taxon>
    </lineage>
</organism>
<dbReference type="AlphaFoldDB" id="A0A6J4UEG3"/>
<feature type="non-terminal residue" evidence="1">
    <location>
        <position position="1"/>
    </location>
</feature>
<protein>
    <submittedName>
        <fullName evidence="1">Uncharacterized protein</fullName>
    </submittedName>
</protein>
<proteinExistence type="predicted"/>
<feature type="non-terminal residue" evidence="1">
    <location>
        <position position="69"/>
    </location>
</feature>
<accession>A0A6J4UEG3</accession>
<name>A0A6J4UEG3_9BACT</name>
<reference evidence="1" key="1">
    <citation type="submission" date="2020-02" db="EMBL/GenBank/DDBJ databases">
        <authorList>
            <person name="Meier V. D."/>
        </authorList>
    </citation>
    <scope>NUCLEOTIDE SEQUENCE</scope>
    <source>
        <strain evidence="1">AVDCRST_MAG19</strain>
    </source>
</reference>
<sequence>CNLAPETSWFPIPSSPSCRVVRSTSVLTRTTERGPVRQEIHEFYPGRRTTIDPPRRRSRWWCRWQNRRR</sequence>
<gene>
    <name evidence="1" type="ORF">AVDCRST_MAG19-243</name>
</gene>
<dbReference type="EMBL" id="CADCWL010000015">
    <property type="protein sequence ID" value="CAA9545989.1"/>
    <property type="molecule type" value="Genomic_DNA"/>
</dbReference>
<evidence type="ECO:0000313" key="1">
    <source>
        <dbReference type="EMBL" id="CAA9545989.1"/>
    </source>
</evidence>